<evidence type="ECO:0000313" key="2">
    <source>
        <dbReference type="EMBL" id="APZ44539.1"/>
    </source>
</evidence>
<feature type="transmembrane region" description="Helical" evidence="1">
    <location>
        <begin position="12"/>
        <end position="33"/>
    </location>
</feature>
<dbReference type="AlphaFoldDB" id="A0A1P8UL38"/>
<feature type="transmembrane region" description="Helical" evidence="1">
    <location>
        <begin position="230"/>
        <end position="252"/>
    </location>
</feature>
<feature type="transmembrane region" description="Helical" evidence="1">
    <location>
        <begin position="155"/>
        <end position="181"/>
    </location>
</feature>
<feature type="transmembrane region" description="Helical" evidence="1">
    <location>
        <begin position="66"/>
        <end position="83"/>
    </location>
</feature>
<dbReference type="EMBL" id="CP019434">
    <property type="protein sequence ID" value="APZ44539.1"/>
    <property type="molecule type" value="Genomic_DNA"/>
</dbReference>
<reference evidence="2 3" key="1">
    <citation type="submission" date="2017-01" db="EMBL/GenBank/DDBJ databases">
        <title>Draft sequence of Acidihalobacter ferrooxidans strain DSM 14175 (strain V8).</title>
        <authorList>
            <person name="Khaleque H.N."/>
            <person name="Ramsay J.P."/>
            <person name="Murphy R.J.T."/>
            <person name="Kaksonen A.H."/>
            <person name="Boxall N.J."/>
            <person name="Watkin E.L.J."/>
        </authorList>
    </citation>
    <scope>NUCLEOTIDE SEQUENCE [LARGE SCALE GENOMIC DNA]</scope>
    <source>
        <strain evidence="2 3">V8</strain>
    </source>
</reference>
<evidence type="ECO:0000313" key="3">
    <source>
        <dbReference type="Proteomes" id="UP000243807"/>
    </source>
</evidence>
<protein>
    <submittedName>
        <fullName evidence="2">Uncharacterized protein</fullName>
    </submittedName>
</protein>
<evidence type="ECO:0000256" key="1">
    <source>
        <dbReference type="SAM" id="Phobius"/>
    </source>
</evidence>
<keyword evidence="1" id="KW-1133">Transmembrane helix</keyword>
<name>A0A1P8UL38_9GAMM</name>
<feature type="transmembrane region" description="Helical" evidence="1">
    <location>
        <begin position="112"/>
        <end position="134"/>
    </location>
</feature>
<feature type="transmembrane region" description="Helical" evidence="1">
    <location>
        <begin position="40"/>
        <end position="60"/>
    </location>
</feature>
<gene>
    <name evidence="2" type="ORF">BW247_04045</name>
</gene>
<feature type="transmembrane region" description="Helical" evidence="1">
    <location>
        <begin position="90"/>
        <end position="106"/>
    </location>
</feature>
<sequence>MAEVAVMSDALRLFAAIWFLPLFPFSGVFVYLAGRKLRSAAARGAVFIVWPLLGVSLVGAYVPPWLHAWALFSALLYAVRLLAMRDLRLWSAYLGASAFALLWLPLPEHAPGWLAALGLGIPLALLAQLAAVLEERFGAAYCGLYGGLYLKQPRLAGALTLLTLSAVASPIFPGFFVLTGVALHAGFAYAIGALIVWLLWTWAAVLLLQGFMLGKPQTAPVPSDLSGAELAALGVPAAVFVGAGLFFVTTLLSGG</sequence>
<accession>A0A1P8UL38</accession>
<dbReference type="KEGG" id="afy:BW247_04045"/>
<dbReference type="Proteomes" id="UP000243807">
    <property type="component" value="Chromosome"/>
</dbReference>
<proteinExistence type="predicted"/>
<keyword evidence="3" id="KW-1185">Reference proteome</keyword>
<keyword evidence="1" id="KW-0472">Membrane</keyword>
<keyword evidence="1" id="KW-0812">Transmembrane</keyword>
<feature type="transmembrane region" description="Helical" evidence="1">
    <location>
        <begin position="187"/>
        <end position="209"/>
    </location>
</feature>
<dbReference type="STRING" id="1765967.BW247_04045"/>
<organism evidence="2 3">
    <name type="scientific">Acidihalobacter ferrooxydans</name>
    <dbReference type="NCBI Taxonomy" id="1765967"/>
    <lineage>
        <taxon>Bacteria</taxon>
        <taxon>Pseudomonadati</taxon>
        <taxon>Pseudomonadota</taxon>
        <taxon>Gammaproteobacteria</taxon>
        <taxon>Chromatiales</taxon>
        <taxon>Ectothiorhodospiraceae</taxon>
        <taxon>Acidihalobacter</taxon>
    </lineage>
</organism>